<keyword evidence="5" id="KW-1185">Reference proteome</keyword>
<feature type="region of interest" description="Disordered" evidence="1">
    <location>
        <begin position="1047"/>
        <end position="1095"/>
    </location>
</feature>
<feature type="compositionally biased region" description="Acidic residues" evidence="1">
    <location>
        <begin position="1076"/>
        <end position="1085"/>
    </location>
</feature>
<dbReference type="Pfam" id="PF20209">
    <property type="entry name" value="DUF6570"/>
    <property type="match status" value="1"/>
</dbReference>
<evidence type="ECO:0000259" key="3">
    <source>
        <dbReference type="Pfam" id="PF20209"/>
    </source>
</evidence>
<dbReference type="InterPro" id="IPR025476">
    <property type="entry name" value="Helitron_helicase-like"/>
</dbReference>
<feature type="domain" description="Helitron helicase-like" evidence="2">
    <location>
        <begin position="503"/>
        <end position="721"/>
    </location>
</feature>
<gene>
    <name evidence="4" type="ORF">PHLCEN_2v774</name>
</gene>
<proteinExistence type="predicted"/>
<dbReference type="OrthoDB" id="3259294at2759"/>
<dbReference type="InterPro" id="IPR046700">
    <property type="entry name" value="DUF6570"/>
</dbReference>
<evidence type="ECO:0000313" key="5">
    <source>
        <dbReference type="Proteomes" id="UP000186601"/>
    </source>
</evidence>
<evidence type="ECO:0000313" key="4">
    <source>
        <dbReference type="EMBL" id="PSS37384.1"/>
    </source>
</evidence>
<evidence type="ECO:0000259" key="2">
    <source>
        <dbReference type="Pfam" id="PF14214"/>
    </source>
</evidence>
<dbReference type="Pfam" id="PF14214">
    <property type="entry name" value="Helitron_like_N"/>
    <property type="match status" value="1"/>
</dbReference>
<feature type="non-terminal residue" evidence="4">
    <location>
        <position position="1297"/>
    </location>
</feature>
<dbReference type="EMBL" id="MLYV02000047">
    <property type="protein sequence ID" value="PSS37384.1"/>
    <property type="molecule type" value="Genomic_DNA"/>
</dbReference>
<feature type="domain" description="DUF6570" evidence="3">
    <location>
        <begin position="248"/>
        <end position="377"/>
    </location>
</feature>
<name>A0A2R6S514_9APHY</name>
<comment type="caution">
    <text evidence="4">The sequence shown here is derived from an EMBL/GenBank/DDBJ whole genome shotgun (WGS) entry which is preliminary data.</text>
</comment>
<organism evidence="4 5">
    <name type="scientific">Hermanssonia centrifuga</name>
    <dbReference type="NCBI Taxonomy" id="98765"/>
    <lineage>
        <taxon>Eukaryota</taxon>
        <taxon>Fungi</taxon>
        <taxon>Dikarya</taxon>
        <taxon>Basidiomycota</taxon>
        <taxon>Agaricomycotina</taxon>
        <taxon>Agaricomycetes</taxon>
        <taxon>Polyporales</taxon>
        <taxon>Meruliaceae</taxon>
        <taxon>Hermanssonia</taxon>
    </lineage>
</organism>
<dbReference type="STRING" id="98765.A0A2R6S514"/>
<sequence length="1297" mass="145601">MGGAGERSSGDIDARLLLPFPVHYGISPSAGIVHYMGERPLDGLNELYSVNHVVAVEIPLGVLIEWVPYHALLDLTRSHKVVIDRRSRSKTAIIQRLQTHHCDLGCLPTVSVFHVGEPVGPLVPVQPRRLTDGAVHFPPRPLTAKAIASIVRDYCNSTSAYELSESPCAVCARLSLNKELTTYCVDSLNLSRLERSGIGVTRVERKHDTDPVCGIEGPVLYPGGIFDVNGERRLKICMKCHNAIKGNRLNRDALANGLWIGEVPQELQELNFVEKILVARYRHNVCVVRVDKGQRKMCANAVVFPQPVAKLCNVLPPPRADIDECLAVLFTGSCRPGEVEYSRTPLLVRHCKVMDALRWLQRNHVDYVDVEISEQNMSTYPEDEPPVSVFHRPTDGRLGGEMLAVYDSSEERGTETGPCPFAVHGLTGAELATMTYTAKIATAVEYFRSGGKVIAYGHGNEPASIYHNPSLYPGMFPWLFPYGLGGFENDSIATRLDRARHVRNLLLYADRRFQTDEYFPFIVYNQEQIRASTRGGYLLTGKRNFASVVDKILGVDREALQNLIDRGKDGRYLTPETEAERRCFELISLIDHVAQHVSGSTTMRKYQRNEIKSLIIAKGAPVWFITFAPADFKHPLCLYYCGERIDLNIFEGALPDYQHRMRLIANNPVACARFFHRVVTSFLRHILRSGSEDAGLFGQTETYYGTVESQGRLTLHLHLLLWIKSSISPQQIRDKLISDDDFRQEMIRWLEECHQGGFSHGSLEDVKERARTHRGYNPTECLPEGPPANMDEDAAQEWFHQVCDVTDHVLYLSNLHSSSHSKGCLRGKDPQCRARFPRTVRTETLVDWTSGALELKHSEEWLNTFNVVLTYLLRCNSDVTCLLSGTQVRAVIAYVTDYITKTSLTTHAVFETVKAVLDRNTALVNNQATRGDSARMLLTRIVNALTAMQESPGPMTCMYLLGQPDHYTPETFRVFYWSPYVREFTATAWQDEHVDPSDTSDAADRVVISHDGSGFVPRSQLNDYIYRPVELEDMTLYDYMASTSVRKLSDKQRSNQADDDVERTLEVEPDTGINNDEVDDIDDGERPETTSADKGTRILRFLPDHPLTSTHGVVLLKDTQKQCLNFVGKTLPRRDSGDREVYCKTMLALFSPGGWRQGKDIRPDANSWSSIYDGTLFSDEHHRIMKNMNLLYECLDAKHDFAAQRRAGLHDRLPVNFLSDAVLSGLEETTHEDVIVEQCTDEVLDVACVAGGVGERTAKDRAEMETMSAMLGSLVPQANFVLSHGIPNVSLPTQIGP</sequence>
<accession>A0A2R6S514</accession>
<protein>
    <submittedName>
        <fullName evidence="4">Uncharacterized protein</fullName>
    </submittedName>
</protein>
<dbReference type="Proteomes" id="UP000186601">
    <property type="component" value="Unassembled WGS sequence"/>
</dbReference>
<evidence type="ECO:0000256" key="1">
    <source>
        <dbReference type="SAM" id="MobiDB-lite"/>
    </source>
</evidence>
<reference evidence="4 5" key="1">
    <citation type="submission" date="2018-02" db="EMBL/GenBank/DDBJ databases">
        <title>Genome sequence of the basidiomycete white-rot fungus Phlebia centrifuga.</title>
        <authorList>
            <person name="Granchi Z."/>
            <person name="Peng M."/>
            <person name="de Vries R.P."/>
            <person name="Hilden K."/>
            <person name="Makela M.R."/>
            <person name="Grigoriev I."/>
            <person name="Riley R."/>
        </authorList>
    </citation>
    <scope>NUCLEOTIDE SEQUENCE [LARGE SCALE GENOMIC DNA]</scope>
    <source>
        <strain evidence="4 5">FBCC195</strain>
    </source>
</reference>